<evidence type="ECO:0000313" key="13">
    <source>
        <dbReference type="Proteomes" id="UP000199512"/>
    </source>
</evidence>
<keyword evidence="6" id="KW-0961">Cell wall biogenesis/degradation</keyword>
<evidence type="ECO:0000259" key="11">
    <source>
        <dbReference type="Pfam" id="PF00768"/>
    </source>
</evidence>
<evidence type="ECO:0000256" key="1">
    <source>
        <dbReference type="ARBA" id="ARBA00007164"/>
    </source>
</evidence>
<dbReference type="GO" id="GO:0009002">
    <property type="term" value="F:serine-type D-Ala-D-Ala carboxypeptidase activity"/>
    <property type="evidence" value="ECO:0007669"/>
    <property type="project" value="InterPro"/>
</dbReference>
<dbReference type="PANTHER" id="PTHR21581:SF6">
    <property type="entry name" value="TRAFFICKING PROTEIN PARTICLE COMPLEX SUBUNIT 12"/>
    <property type="match status" value="1"/>
</dbReference>
<evidence type="ECO:0000256" key="9">
    <source>
        <dbReference type="RuleBase" id="RU004016"/>
    </source>
</evidence>
<dbReference type="GO" id="GO:0009252">
    <property type="term" value="P:peptidoglycan biosynthetic process"/>
    <property type="evidence" value="ECO:0007669"/>
    <property type="project" value="UniProtKB-KW"/>
</dbReference>
<dbReference type="InterPro" id="IPR012338">
    <property type="entry name" value="Beta-lactam/transpept-like"/>
</dbReference>
<reference evidence="12 13" key="1">
    <citation type="submission" date="2016-10" db="EMBL/GenBank/DDBJ databases">
        <authorList>
            <person name="de Groot N.N."/>
        </authorList>
    </citation>
    <scope>NUCLEOTIDE SEQUENCE [LARGE SCALE GENOMIC DNA]</scope>
    <source>
        <strain evidence="12 13">Calf135</strain>
    </source>
</reference>
<evidence type="ECO:0000256" key="8">
    <source>
        <dbReference type="PIRSR" id="PIRSR618044-2"/>
    </source>
</evidence>
<evidence type="ECO:0000256" key="4">
    <source>
        <dbReference type="ARBA" id="ARBA00022960"/>
    </source>
</evidence>
<name>A0A1H8HRN6_9FIRM</name>
<dbReference type="GO" id="GO:0006508">
    <property type="term" value="P:proteolysis"/>
    <property type="evidence" value="ECO:0007669"/>
    <property type="project" value="InterPro"/>
</dbReference>
<evidence type="ECO:0000256" key="5">
    <source>
        <dbReference type="ARBA" id="ARBA00022984"/>
    </source>
</evidence>
<comment type="similarity">
    <text evidence="1 9">Belongs to the peptidase S11 family.</text>
</comment>
<keyword evidence="4" id="KW-0133">Cell shape</keyword>
<dbReference type="Gene3D" id="3.40.710.10">
    <property type="entry name" value="DD-peptidase/beta-lactamase superfamily"/>
    <property type="match status" value="1"/>
</dbReference>
<dbReference type="GO" id="GO:0008360">
    <property type="term" value="P:regulation of cell shape"/>
    <property type="evidence" value="ECO:0007669"/>
    <property type="project" value="UniProtKB-KW"/>
</dbReference>
<evidence type="ECO:0000256" key="10">
    <source>
        <dbReference type="SAM" id="SignalP"/>
    </source>
</evidence>
<evidence type="ECO:0000256" key="7">
    <source>
        <dbReference type="PIRSR" id="PIRSR618044-1"/>
    </source>
</evidence>
<dbReference type="InterPro" id="IPR001967">
    <property type="entry name" value="Peptidase_S11_N"/>
</dbReference>
<dbReference type="STRING" id="215200.SAMN05216454_10663"/>
<dbReference type="SUPFAM" id="SSF56601">
    <property type="entry name" value="beta-lactamase/transpeptidase-like"/>
    <property type="match status" value="1"/>
</dbReference>
<feature type="active site" description="Acyl-ester intermediate" evidence="7">
    <location>
        <position position="62"/>
    </location>
</feature>
<keyword evidence="5" id="KW-0573">Peptidoglycan synthesis</keyword>
<feature type="signal peptide" evidence="10">
    <location>
        <begin position="1"/>
        <end position="25"/>
    </location>
</feature>
<sequence length="410" mass="45570">MIKLFKKAAILSMSALLLLPSFTLAADTRYSDGYSKYAIVADYDTGRVLYAKDPEKKSAMASMSKIMTLLLAFDAIKAKKASPNDIITIQEGDVSREGTNIKLVPGEKITLEELMKGMMIVSANDAALAISRHIAGDYKKFVEDMNSKAKEIGMKDTIFYNPNGLPYKISEDGTSTENTTTANDVLKLSKWMYQYYPKETVAITSQKKYVDKKKGIDEESTNPLLPILPNVDGIKTGYTTKAGYCLAYSMKIPKGNGNESTNRLLGVTMGSGSKEARKDAAYSALTFIDKHYKTKFEYRKDQKVLSANLNGKDKLNSDLIAKDNIKVVKRDNEKFDHKVSYNKLSIRDINKKPAAKVTLLDKNKNKVTEFPVFVDTANMKGFSKFKLWISALGASIKSPDSKGNYPIFTL</sequence>
<protein>
    <submittedName>
        <fullName evidence="12">D-alanyl-D-alanine carboxypeptidase</fullName>
    </submittedName>
</protein>
<feature type="active site" description="Proton acceptor" evidence="7">
    <location>
        <position position="65"/>
    </location>
</feature>
<dbReference type="Pfam" id="PF00768">
    <property type="entry name" value="Peptidase_S11"/>
    <property type="match status" value="1"/>
</dbReference>
<dbReference type="PANTHER" id="PTHR21581">
    <property type="entry name" value="D-ALANYL-D-ALANINE CARBOXYPEPTIDASE"/>
    <property type="match status" value="1"/>
</dbReference>
<dbReference type="PRINTS" id="PR00725">
    <property type="entry name" value="DADACBPTASE1"/>
</dbReference>
<evidence type="ECO:0000256" key="3">
    <source>
        <dbReference type="ARBA" id="ARBA00022801"/>
    </source>
</evidence>
<keyword evidence="13" id="KW-1185">Reference proteome</keyword>
<evidence type="ECO:0000313" key="12">
    <source>
        <dbReference type="EMBL" id="SEN58832.1"/>
    </source>
</evidence>
<feature type="domain" description="Peptidase S11 D-alanyl-D-alanine carboxypeptidase A N-terminal" evidence="11">
    <location>
        <begin position="35"/>
        <end position="251"/>
    </location>
</feature>
<evidence type="ECO:0000256" key="2">
    <source>
        <dbReference type="ARBA" id="ARBA00022729"/>
    </source>
</evidence>
<accession>A0A1H8HRN6</accession>
<keyword evidence="3" id="KW-0378">Hydrolase</keyword>
<dbReference type="AlphaFoldDB" id="A0A1H8HRN6"/>
<proteinExistence type="inferred from homology"/>
<dbReference type="Proteomes" id="UP000199512">
    <property type="component" value="Unassembled WGS sequence"/>
</dbReference>
<keyword evidence="12" id="KW-0121">Carboxypeptidase</keyword>
<feature type="binding site" evidence="8">
    <location>
        <position position="235"/>
    </location>
    <ligand>
        <name>substrate</name>
    </ligand>
</feature>
<gene>
    <name evidence="12" type="ORF">SAMN05216454_10663</name>
</gene>
<dbReference type="EMBL" id="FODF01000006">
    <property type="protein sequence ID" value="SEN58832.1"/>
    <property type="molecule type" value="Genomic_DNA"/>
</dbReference>
<keyword evidence="2 10" id="KW-0732">Signal</keyword>
<feature type="active site" evidence="7">
    <location>
        <position position="122"/>
    </location>
</feature>
<dbReference type="InterPro" id="IPR018044">
    <property type="entry name" value="Peptidase_S11"/>
</dbReference>
<dbReference type="OrthoDB" id="1701915at2"/>
<organism evidence="12 13">
    <name type="scientific">Peptostreptococcus russellii</name>
    <dbReference type="NCBI Taxonomy" id="215200"/>
    <lineage>
        <taxon>Bacteria</taxon>
        <taxon>Bacillati</taxon>
        <taxon>Bacillota</taxon>
        <taxon>Clostridia</taxon>
        <taxon>Peptostreptococcales</taxon>
        <taxon>Peptostreptococcaceae</taxon>
        <taxon>Peptostreptococcus</taxon>
    </lineage>
</organism>
<feature type="chain" id="PRO_5011468688" evidence="10">
    <location>
        <begin position="26"/>
        <end position="410"/>
    </location>
</feature>
<dbReference type="RefSeq" id="WP_091975348.1">
    <property type="nucleotide sequence ID" value="NZ_FODF01000006.1"/>
</dbReference>
<keyword evidence="12" id="KW-0645">Protease</keyword>
<evidence type="ECO:0000256" key="6">
    <source>
        <dbReference type="ARBA" id="ARBA00023316"/>
    </source>
</evidence>
<dbReference type="GO" id="GO:0071555">
    <property type="term" value="P:cell wall organization"/>
    <property type="evidence" value="ECO:0007669"/>
    <property type="project" value="UniProtKB-KW"/>
</dbReference>